<gene>
    <name evidence="2" type="ORF">LSINAPIS_LOCUS5273</name>
</gene>
<evidence type="ECO:0000256" key="1">
    <source>
        <dbReference type="SAM" id="MobiDB-lite"/>
    </source>
</evidence>
<feature type="region of interest" description="Disordered" evidence="1">
    <location>
        <begin position="345"/>
        <end position="389"/>
    </location>
</feature>
<sequence>MNISSSRGSFRGSGRDRGRFNREIQSGPDDKHDSMSKKLLDIDMELELLKKKRAILQEEHQYQSLLTKENEFRRKHQSRPRFRPGVKRTASHNPGSGTPAKITKTDDIKKKDPDNCILRPNVETPKYVTGRLELALGELLKPLRPLYPNVMGSKLVRHVVRDRIRSIMMNKPVISLASVFEQYRLVYPEEAENDLVTLRDECKMTGVMKLPNFSDTETESISKYYFERYEKLLASKMDAMFNNIGKLQATDDKVLLKLIRDLKNTKTDDDSATGSDNIANIVSKLTKGNLYMNITELLVQKELSEMIESPKFKKTFLALVCYKDKIKDLNKIKLEAFRTMSKKCPEKRLRERKSTKIDKSIDEHVDKKESADENVDKEKNGDESEISNNKTVDKLEIDEVIEETKEEVTSKEGKNADQSGVEEAGKEKNVEINKESPVPAIGPYYVKVVGNPKLPSRAGCYKFLEQFKPSSIKKHKTIANLLIITFNEKESYNKIIAENEVAIEDCTLVIKSGDNNATPQTQPQKSTNTGDNTSSENAEDGKKSSIEKQDATDAKNFDIIPEEDEKIDESNGKTTEDGEKIDEVNEKTTEDGEQKAEDEQKVEATATVKGTCDDENIIKDVPPKDSTTNSKESVLATPTRSSTRLATGTPGSIRTRRASRLAQNNN</sequence>
<organism evidence="2 3">
    <name type="scientific">Leptidea sinapis</name>
    <dbReference type="NCBI Taxonomy" id="189913"/>
    <lineage>
        <taxon>Eukaryota</taxon>
        <taxon>Metazoa</taxon>
        <taxon>Ecdysozoa</taxon>
        <taxon>Arthropoda</taxon>
        <taxon>Hexapoda</taxon>
        <taxon>Insecta</taxon>
        <taxon>Pterygota</taxon>
        <taxon>Neoptera</taxon>
        <taxon>Endopterygota</taxon>
        <taxon>Lepidoptera</taxon>
        <taxon>Glossata</taxon>
        <taxon>Ditrysia</taxon>
        <taxon>Papilionoidea</taxon>
        <taxon>Pieridae</taxon>
        <taxon>Dismorphiinae</taxon>
        <taxon>Leptidea</taxon>
    </lineage>
</organism>
<feature type="compositionally biased region" description="Basic and acidic residues" evidence="1">
    <location>
        <begin position="568"/>
        <end position="602"/>
    </location>
</feature>
<dbReference type="EMBL" id="FZQP02001471">
    <property type="protein sequence ID" value="VVC92972.1"/>
    <property type="molecule type" value="Genomic_DNA"/>
</dbReference>
<feature type="region of interest" description="Disordered" evidence="1">
    <location>
        <begin position="404"/>
        <end position="430"/>
    </location>
</feature>
<evidence type="ECO:0000313" key="2">
    <source>
        <dbReference type="EMBL" id="VVC92972.1"/>
    </source>
</evidence>
<name>A0A5E4Q5W7_9NEOP</name>
<feature type="compositionally biased region" description="Polar residues" evidence="1">
    <location>
        <begin position="625"/>
        <end position="652"/>
    </location>
</feature>
<feature type="compositionally biased region" description="Basic and acidic residues" evidence="1">
    <location>
        <begin position="103"/>
        <end position="112"/>
    </location>
</feature>
<dbReference type="Proteomes" id="UP000324832">
    <property type="component" value="Unassembled WGS sequence"/>
</dbReference>
<dbReference type="AlphaFoldDB" id="A0A5E4Q5W7"/>
<reference evidence="2 3" key="1">
    <citation type="submission" date="2017-07" db="EMBL/GenBank/DDBJ databases">
        <authorList>
            <person name="Talla V."/>
            <person name="Backstrom N."/>
        </authorList>
    </citation>
    <scope>NUCLEOTIDE SEQUENCE [LARGE SCALE GENOMIC DNA]</scope>
</reference>
<feature type="compositionally biased region" description="Basic and acidic residues" evidence="1">
    <location>
        <begin position="539"/>
        <end position="556"/>
    </location>
</feature>
<evidence type="ECO:0000313" key="3">
    <source>
        <dbReference type="Proteomes" id="UP000324832"/>
    </source>
</evidence>
<feature type="region of interest" description="Disordered" evidence="1">
    <location>
        <begin position="514"/>
        <end position="666"/>
    </location>
</feature>
<feature type="compositionally biased region" description="Basic and acidic residues" evidence="1">
    <location>
        <begin position="404"/>
        <end position="415"/>
    </location>
</feature>
<accession>A0A5E4Q5W7</accession>
<feature type="compositionally biased region" description="Low complexity" evidence="1">
    <location>
        <begin position="1"/>
        <end position="12"/>
    </location>
</feature>
<feature type="region of interest" description="Disordered" evidence="1">
    <location>
        <begin position="68"/>
        <end position="112"/>
    </location>
</feature>
<feature type="compositionally biased region" description="Basic and acidic residues" evidence="1">
    <location>
        <begin position="13"/>
        <end position="36"/>
    </location>
</feature>
<feature type="compositionally biased region" description="Polar residues" evidence="1">
    <location>
        <begin position="514"/>
        <end position="536"/>
    </location>
</feature>
<feature type="region of interest" description="Disordered" evidence="1">
    <location>
        <begin position="1"/>
        <end position="36"/>
    </location>
</feature>
<keyword evidence="3" id="KW-1185">Reference proteome</keyword>
<feature type="compositionally biased region" description="Basic residues" evidence="1">
    <location>
        <begin position="73"/>
        <end position="90"/>
    </location>
</feature>
<protein>
    <submittedName>
        <fullName evidence="2">Uncharacterized protein</fullName>
    </submittedName>
</protein>
<feature type="compositionally biased region" description="Basic and acidic residues" evidence="1">
    <location>
        <begin position="345"/>
        <end position="382"/>
    </location>
</feature>
<proteinExistence type="predicted"/>